<dbReference type="GO" id="GO:0044208">
    <property type="term" value="P:'de novo' AMP biosynthetic process"/>
    <property type="evidence" value="ECO:0007669"/>
    <property type="project" value="UniProtKB-UniPathway"/>
</dbReference>
<evidence type="ECO:0000259" key="13">
    <source>
        <dbReference type="SMART" id="SM00998"/>
    </source>
</evidence>
<evidence type="ECO:0000256" key="3">
    <source>
        <dbReference type="ARBA" id="ARBA00008273"/>
    </source>
</evidence>
<dbReference type="Pfam" id="PF00206">
    <property type="entry name" value="Lyase_1"/>
    <property type="match status" value="1"/>
</dbReference>
<evidence type="ECO:0000256" key="7">
    <source>
        <dbReference type="ARBA" id="ARBA00023239"/>
    </source>
</evidence>
<dbReference type="CDD" id="cd01360">
    <property type="entry name" value="Adenylsuccinate_lyase_1"/>
    <property type="match status" value="1"/>
</dbReference>
<dbReference type="FunFam" id="1.10.275.10:FF:000006">
    <property type="entry name" value="Adenylosuccinate lyase"/>
    <property type="match status" value="1"/>
</dbReference>
<dbReference type="PROSITE" id="PS00163">
    <property type="entry name" value="FUMARATE_LYASES"/>
    <property type="match status" value="1"/>
</dbReference>
<evidence type="ECO:0000256" key="11">
    <source>
        <dbReference type="NCBIfam" id="TIGR00928"/>
    </source>
</evidence>
<evidence type="ECO:0000256" key="2">
    <source>
        <dbReference type="ARBA" id="ARBA00004734"/>
    </source>
</evidence>
<dbReference type="InterPro" id="IPR020557">
    <property type="entry name" value="Fumarate_lyase_CS"/>
</dbReference>
<comment type="catalytic activity">
    <reaction evidence="10">
        <text>N(6)-(1,2-dicarboxyethyl)-AMP = fumarate + AMP</text>
        <dbReference type="Rhea" id="RHEA:16853"/>
        <dbReference type="ChEBI" id="CHEBI:29806"/>
        <dbReference type="ChEBI" id="CHEBI:57567"/>
        <dbReference type="ChEBI" id="CHEBI:456215"/>
        <dbReference type="EC" id="4.3.2.2"/>
    </reaction>
    <physiologicalReaction direction="left-to-right" evidence="10">
        <dbReference type="Rhea" id="RHEA:16854"/>
    </physiologicalReaction>
</comment>
<dbReference type="InterPro" id="IPR004769">
    <property type="entry name" value="Pur_lyase"/>
</dbReference>
<evidence type="ECO:0000313" key="14">
    <source>
        <dbReference type="EMBL" id="HFK98503.1"/>
    </source>
</evidence>
<organism evidence="14">
    <name type="scientific">Desulfacinum infernum</name>
    <dbReference type="NCBI Taxonomy" id="35837"/>
    <lineage>
        <taxon>Bacteria</taxon>
        <taxon>Pseudomonadati</taxon>
        <taxon>Thermodesulfobacteriota</taxon>
        <taxon>Syntrophobacteria</taxon>
        <taxon>Syntrophobacterales</taxon>
        <taxon>Syntrophobacteraceae</taxon>
        <taxon>Desulfacinum</taxon>
    </lineage>
</organism>
<dbReference type="InterPro" id="IPR024083">
    <property type="entry name" value="Fumarase/histidase_N"/>
</dbReference>
<dbReference type="Gene3D" id="1.20.200.10">
    <property type="entry name" value="Fumarase/aspartase (Central domain)"/>
    <property type="match status" value="1"/>
</dbReference>
<evidence type="ECO:0000256" key="6">
    <source>
        <dbReference type="ARBA" id="ARBA00022755"/>
    </source>
</evidence>
<comment type="similarity">
    <text evidence="3 12">Belongs to the lyase 1 family. Adenylosuccinate lyase subfamily.</text>
</comment>
<dbReference type="UniPathway" id="UPA00075">
    <property type="reaction ID" value="UER00336"/>
</dbReference>
<comment type="caution">
    <text evidence="14">The sequence shown here is derived from an EMBL/GenBank/DDBJ whole genome shotgun (WGS) entry which is preliminary data.</text>
</comment>
<dbReference type="Pfam" id="PF10397">
    <property type="entry name" value="ADSL_C"/>
    <property type="match status" value="1"/>
</dbReference>
<accession>A0A832A2X1</accession>
<comment type="pathway">
    <text evidence="2 12">Purine metabolism; AMP biosynthesis via de novo pathway; AMP from IMP: step 2/2.</text>
</comment>
<dbReference type="FunFam" id="1.10.40.30:FF:000007">
    <property type="entry name" value="Adenylosuccinate lyase"/>
    <property type="match status" value="1"/>
</dbReference>
<dbReference type="EC" id="4.3.2.2" evidence="4 11"/>
<dbReference type="EMBL" id="DSTK01000040">
    <property type="protein sequence ID" value="HFK98503.1"/>
    <property type="molecule type" value="Genomic_DNA"/>
</dbReference>
<dbReference type="Gene3D" id="1.10.275.10">
    <property type="entry name" value="Fumarase/aspartase (N-terminal domain)"/>
    <property type="match status" value="1"/>
</dbReference>
<comment type="pathway">
    <text evidence="1 12">Purine metabolism; IMP biosynthesis via de novo pathway; 5-amino-1-(5-phospho-D-ribosyl)imidazole-4-carboxamide from 5-amino-1-(5-phospho-D-ribosyl)imidazole-4-carboxylate: step 2/2.</text>
</comment>
<evidence type="ECO:0000256" key="10">
    <source>
        <dbReference type="ARBA" id="ARBA00049115"/>
    </source>
</evidence>
<comment type="catalytic activity">
    <reaction evidence="8">
        <text>(2S)-2-[5-amino-1-(5-phospho-beta-D-ribosyl)imidazole-4-carboxamido]succinate = 5-amino-1-(5-phospho-beta-D-ribosyl)imidazole-4-carboxamide + fumarate</text>
        <dbReference type="Rhea" id="RHEA:23920"/>
        <dbReference type="ChEBI" id="CHEBI:29806"/>
        <dbReference type="ChEBI" id="CHEBI:58443"/>
        <dbReference type="ChEBI" id="CHEBI:58475"/>
        <dbReference type="EC" id="4.3.2.2"/>
    </reaction>
    <physiologicalReaction direction="left-to-right" evidence="8">
        <dbReference type="Rhea" id="RHEA:23921"/>
    </physiologicalReaction>
</comment>
<dbReference type="SUPFAM" id="SSF48557">
    <property type="entry name" value="L-aspartase-like"/>
    <property type="match status" value="1"/>
</dbReference>
<dbReference type="PRINTS" id="PR00149">
    <property type="entry name" value="FUMRATELYASE"/>
</dbReference>
<dbReference type="Gene3D" id="1.10.40.30">
    <property type="entry name" value="Fumarase/aspartase (C-terminal domain)"/>
    <property type="match status" value="1"/>
</dbReference>
<evidence type="ECO:0000256" key="1">
    <source>
        <dbReference type="ARBA" id="ARBA00004706"/>
    </source>
</evidence>
<evidence type="ECO:0000256" key="12">
    <source>
        <dbReference type="RuleBase" id="RU361172"/>
    </source>
</evidence>
<feature type="domain" description="Adenylosuccinate lyase C-terminal" evidence="13">
    <location>
        <begin position="349"/>
        <end position="429"/>
    </location>
</feature>
<gene>
    <name evidence="14" type="ORF">ENS06_14415</name>
</gene>
<dbReference type="PANTHER" id="PTHR43172">
    <property type="entry name" value="ADENYLOSUCCINATE LYASE"/>
    <property type="match status" value="1"/>
</dbReference>
<dbReference type="SMART" id="SM00998">
    <property type="entry name" value="ADSL_C"/>
    <property type="match status" value="1"/>
</dbReference>
<dbReference type="InterPro" id="IPR000362">
    <property type="entry name" value="Fumarate_lyase_fam"/>
</dbReference>
<dbReference type="GO" id="GO:0004018">
    <property type="term" value="F:N6-(1,2-dicarboxyethyl)AMP AMP-lyase (fumarate-forming) activity"/>
    <property type="evidence" value="ECO:0007669"/>
    <property type="project" value="UniProtKB-UniRule"/>
</dbReference>
<evidence type="ECO:0000256" key="9">
    <source>
        <dbReference type="ARBA" id="ARBA00030717"/>
    </source>
</evidence>
<name>A0A832A2X1_9BACT</name>
<dbReference type="FunFam" id="1.20.200.10:FF:000008">
    <property type="entry name" value="Adenylosuccinate lyase"/>
    <property type="match status" value="1"/>
</dbReference>
<keyword evidence="6 12" id="KW-0658">Purine biosynthesis</keyword>
<dbReference type="PRINTS" id="PR00145">
    <property type="entry name" value="ARGSUCLYASE"/>
</dbReference>
<dbReference type="InterPro" id="IPR022761">
    <property type="entry name" value="Fumarate_lyase_N"/>
</dbReference>
<dbReference type="InterPro" id="IPR008948">
    <property type="entry name" value="L-Aspartase-like"/>
</dbReference>
<dbReference type="PANTHER" id="PTHR43172:SF1">
    <property type="entry name" value="ADENYLOSUCCINATE LYASE"/>
    <property type="match status" value="1"/>
</dbReference>
<evidence type="ECO:0000256" key="4">
    <source>
        <dbReference type="ARBA" id="ARBA00012339"/>
    </source>
</evidence>
<evidence type="ECO:0000256" key="5">
    <source>
        <dbReference type="ARBA" id="ARBA00017058"/>
    </source>
</evidence>
<keyword evidence="7 12" id="KW-0456">Lyase</keyword>
<sequence length="448" mass="50711">MIARYTRPEMGRIWTLENKYRKWLDVELAVCEARAERGEIPPWAMKDIREKAAFRVERIDEIEKETQHDVIAFLTCVAEHVGPASRFIHEGLTSSDVLDTANALLFLEASDLLLDDLDRLLDVLKRRAFEFKDTVMMGRSHGIHAEPITFGLKWALWYAEMQRNRERLLRARETMRVGKISGAVGTYANIDPDIEERVCRRLGLEPAPISTQVIQRDRYAEYFTTLAVIGCTVEKIAVEIRHLQRTEVREAEEYFAPGQKGSSAMPHKRNPIASENLSGLARVLRGNALAAMENVALWHERDISHSSVERIIGPDSTILLDYMLTRLTRVLDKLVAYPDRMRRNMEITGGLLFSQRVLLALVGKGLTREDAYRLVQRNAMKVWQDGGHLKDRLGADAEVAAHLSSAELDALFDLGYHLKHVDAIFQRVFGPSAASDASTAKPSTPRKG</sequence>
<dbReference type="UniPathway" id="UPA00074">
    <property type="reaction ID" value="UER00132"/>
</dbReference>
<dbReference type="GO" id="GO:0070626">
    <property type="term" value="F:(S)-2-(5-amino-1-(5-phospho-D-ribosyl)imidazole-4-carboxamido) succinate lyase (fumarate-forming) activity"/>
    <property type="evidence" value="ECO:0007669"/>
    <property type="project" value="TreeGrafter"/>
</dbReference>
<dbReference type="InterPro" id="IPR019468">
    <property type="entry name" value="AdenyloSucc_lyase_C"/>
</dbReference>
<protein>
    <recommendedName>
        <fullName evidence="5 11">Adenylosuccinate lyase</fullName>
        <shortName evidence="12">ASL</shortName>
        <ecNumber evidence="4 11">4.3.2.2</ecNumber>
    </recommendedName>
    <alternativeName>
        <fullName evidence="9 12">Adenylosuccinase</fullName>
    </alternativeName>
</protein>
<reference evidence="14" key="1">
    <citation type="journal article" date="2020" name="mSystems">
        <title>Genome- and Community-Level Interaction Insights into Carbon Utilization and Element Cycling Functions of Hydrothermarchaeota in Hydrothermal Sediment.</title>
        <authorList>
            <person name="Zhou Z."/>
            <person name="Liu Y."/>
            <person name="Xu W."/>
            <person name="Pan J."/>
            <person name="Luo Z.H."/>
            <person name="Li M."/>
        </authorList>
    </citation>
    <scope>NUCLEOTIDE SEQUENCE [LARGE SCALE GENOMIC DNA]</scope>
    <source>
        <strain evidence="14">SpSt-456</strain>
    </source>
</reference>
<dbReference type="NCBIfam" id="TIGR00928">
    <property type="entry name" value="purB"/>
    <property type="match status" value="1"/>
</dbReference>
<evidence type="ECO:0000256" key="8">
    <source>
        <dbReference type="ARBA" id="ARBA00024477"/>
    </source>
</evidence>
<dbReference type="GO" id="GO:0005829">
    <property type="term" value="C:cytosol"/>
    <property type="evidence" value="ECO:0007669"/>
    <property type="project" value="TreeGrafter"/>
</dbReference>
<dbReference type="AlphaFoldDB" id="A0A832A2X1"/>
<dbReference type="GO" id="GO:0006189">
    <property type="term" value="P:'de novo' IMP biosynthetic process"/>
    <property type="evidence" value="ECO:0007669"/>
    <property type="project" value="UniProtKB-UniPathway"/>
</dbReference>
<proteinExistence type="inferred from homology"/>